<evidence type="ECO:0000313" key="1">
    <source>
        <dbReference type="EMBL" id="MRN55229.1"/>
    </source>
</evidence>
<name>A0A7X2H7Z7_9BACL</name>
<reference evidence="1 2" key="1">
    <citation type="submission" date="2019-11" db="EMBL/GenBank/DDBJ databases">
        <title>Paenibacillus monticola sp. nov., a novel PGPR strain isolated from mountain sample in China.</title>
        <authorList>
            <person name="Zhao Q."/>
            <person name="Li H.-P."/>
            <person name="Zhang J.-L."/>
        </authorList>
    </citation>
    <scope>NUCLEOTIDE SEQUENCE [LARGE SCALE GENOMIC DNA]</scope>
    <source>
        <strain evidence="1 2">LC-T2</strain>
    </source>
</reference>
<evidence type="ECO:0000313" key="2">
    <source>
        <dbReference type="Proteomes" id="UP000463051"/>
    </source>
</evidence>
<keyword evidence="2" id="KW-1185">Reference proteome</keyword>
<dbReference type="Proteomes" id="UP000463051">
    <property type="component" value="Unassembled WGS sequence"/>
</dbReference>
<protein>
    <submittedName>
        <fullName evidence="1">Uncharacterized protein</fullName>
    </submittedName>
</protein>
<sequence>MSVENKARIWRALKALRAQRVILLRRLAEINENLRCLPLGSRARQEVLEARVSIKRALRLNEIAIKNLRRSC</sequence>
<comment type="caution">
    <text evidence="1">The sequence shown here is derived from an EMBL/GenBank/DDBJ whole genome shotgun (WGS) entry which is preliminary data.</text>
</comment>
<gene>
    <name evidence="1" type="ORF">GJB61_19805</name>
</gene>
<organism evidence="1 2">
    <name type="scientific">Paenibacillus monticola</name>
    <dbReference type="NCBI Taxonomy" id="2666075"/>
    <lineage>
        <taxon>Bacteria</taxon>
        <taxon>Bacillati</taxon>
        <taxon>Bacillota</taxon>
        <taxon>Bacilli</taxon>
        <taxon>Bacillales</taxon>
        <taxon>Paenibacillaceae</taxon>
        <taxon>Paenibacillus</taxon>
    </lineage>
</organism>
<dbReference type="RefSeq" id="WP_154120718.1">
    <property type="nucleotide sequence ID" value="NZ_WJXB01000007.1"/>
</dbReference>
<dbReference type="AlphaFoldDB" id="A0A7X2H7Z7"/>
<accession>A0A7X2H7Z7</accession>
<dbReference type="EMBL" id="WJXB01000007">
    <property type="protein sequence ID" value="MRN55229.1"/>
    <property type="molecule type" value="Genomic_DNA"/>
</dbReference>
<proteinExistence type="predicted"/>